<evidence type="ECO:0000256" key="1">
    <source>
        <dbReference type="ARBA" id="ARBA00022630"/>
    </source>
</evidence>
<dbReference type="Pfam" id="PF01593">
    <property type="entry name" value="Amino_oxidase"/>
    <property type="match status" value="1"/>
</dbReference>
<keyword evidence="3" id="KW-0274">FAD</keyword>
<evidence type="ECO:0000256" key="3">
    <source>
        <dbReference type="ARBA" id="ARBA00022827"/>
    </source>
</evidence>
<organism evidence="7 8">
    <name type="scientific">Saccharothrix ecbatanensis</name>
    <dbReference type="NCBI Taxonomy" id="1105145"/>
    <lineage>
        <taxon>Bacteria</taxon>
        <taxon>Bacillati</taxon>
        <taxon>Actinomycetota</taxon>
        <taxon>Actinomycetes</taxon>
        <taxon>Pseudonocardiales</taxon>
        <taxon>Pseudonocardiaceae</taxon>
        <taxon>Saccharothrix</taxon>
    </lineage>
</organism>
<evidence type="ECO:0000259" key="6">
    <source>
        <dbReference type="Pfam" id="PF01593"/>
    </source>
</evidence>
<keyword evidence="5" id="KW-0520">NAD</keyword>
<gene>
    <name evidence="7" type="ORF">F4560_000638</name>
</gene>
<accession>A0A7W9HEQ0</accession>
<evidence type="ECO:0000256" key="5">
    <source>
        <dbReference type="ARBA" id="ARBA00023027"/>
    </source>
</evidence>
<dbReference type="Gene3D" id="3.50.50.60">
    <property type="entry name" value="FAD/NAD(P)-binding domain"/>
    <property type="match status" value="2"/>
</dbReference>
<keyword evidence="1" id="KW-0285">Flavoprotein</keyword>
<evidence type="ECO:0000313" key="7">
    <source>
        <dbReference type="EMBL" id="MBB5800870.1"/>
    </source>
</evidence>
<proteinExistence type="predicted"/>
<dbReference type="Proteomes" id="UP000552097">
    <property type="component" value="Unassembled WGS sequence"/>
</dbReference>
<comment type="caution">
    <text evidence="7">The sequence shown here is derived from an EMBL/GenBank/DDBJ whole genome shotgun (WGS) entry which is preliminary data.</text>
</comment>
<dbReference type="RefSeq" id="WP_184915951.1">
    <property type="nucleotide sequence ID" value="NZ_JACHMO010000001.1"/>
</dbReference>
<keyword evidence="4" id="KW-0521">NADP</keyword>
<dbReference type="EMBL" id="JACHMO010000001">
    <property type="protein sequence ID" value="MBB5800870.1"/>
    <property type="molecule type" value="Genomic_DNA"/>
</dbReference>
<name>A0A7W9HEQ0_9PSEU</name>
<dbReference type="InterPro" id="IPR002937">
    <property type="entry name" value="Amino_oxidase"/>
</dbReference>
<evidence type="ECO:0000256" key="2">
    <source>
        <dbReference type="ARBA" id="ARBA00022729"/>
    </source>
</evidence>
<dbReference type="GO" id="GO:0051786">
    <property type="term" value="F:all-trans-retinol 13,14-reductase activity"/>
    <property type="evidence" value="ECO:0007669"/>
    <property type="project" value="UniProtKB-EC"/>
</dbReference>
<dbReference type="InterPro" id="IPR052206">
    <property type="entry name" value="Retinol_saturase"/>
</dbReference>
<protein>
    <submittedName>
        <fullName evidence="7">All-trans-retinol 13,14-reductase</fullName>
        <ecNumber evidence="7">1.3.99.23</ecNumber>
    </submittedName>
</protein>
<reference evidence="7 8" key="1">
    <citation type="submission" date="2020-08" db="EMBL/GenBank/DDBJ databases">
        <title>Sequencing the genomes of 1000 actinobacteria strains.</title>
        <authorList>
            <person name="Klenk H.-P."/>
        </authorList>
    </citation>
    <scope>NUCLEOTIDE SEQUENCE [LARGE SCALE GENOMIC DNA]</scope>
    <source>
        <strain evidence="7 8">DSM 45486</strain>
    </source>
</reference>
<evidence type="ECO:0000313" key="8">
    <source>
        <dbReference type="Proteomes" id="UP000552097"/>
    </source>
</evidence>
<dbReference type="PANTHER" id="PTHR46091">
    <property type="entry name" value="BLR7054 PROTEIN"/>
    <property type="match status" value="1"/>
</dbReference>
<dbReference type="PANTHER" id="PTHR46091:SF3">
    <property type="entry name" value="AMINE OXIDASE DOMAIN-CONTAINING PROTEIN"/>
    <property type="match status" value="1"/>
</dbReference>
<dbReference type="InterPro" id="IPR036188">
    <property type="entry name" value="FAD/NAD-bd_sf"/>
</dbReference>
<sequence>MDRHWDVIVIGSGLGGLTAAAYLAAAGRQVLVLEQYDVAGGNSHAFRRRGRYLFDAGVHYLGDCGEDGVIPAVLSGLGARDRVPLRMLDPDCFDRVITPSGTLDVPADWELYRARLRRMLPADADGIDRFIDVVRAVGEAKRAVLVAGSAAADPAGSEAVRLWNNRTLSALFDTCGLSPAARTALAAQSPNYGIEPATATVGMHAMVTDHYIRGAYFPLGGGQMLAATLLEVLRANGGEFRTEARVDRIDVTDGRATGVRLTDGETITADIVVSNADYRRTMLDMVGAEHLPGPITRFTREARMGLPFATVYVALKDDLADRHEANVWWYGSDDIEAYYERLLAGEQPDEVEFLFVSMGSRKDGHLAPSGESCIELMTLCPLDPKVWGVEDGPTDAGNDYRRSARYLAEKQRFTDAVVDAGERVLGPLRDRATHIELGTPLTQERYTLSTGGTPFGVATWGRAGARPDTATSVHGLWVVGQSTRYGSGITGVMCSGVAAAGQILDRPLMHEVYAGAVVGDPSLLPHRPDGWDPLAYSTLRARRRATVRTPAPAG</sequence>
<dbReference type="SUPFAM" id="SSF51905">
    <property type="entry name" value="FAD/NAD(P)-binding domain"/>
    <property type="match status" value="1"/>
</dbReference>
<keyword evidence="8" id="KW-1185">Reference proteome</keyword>
<dbReference type="EC" id="1.3.99.23" evidence="7"/>
<keyword evidence="7" id="KW-0560">Oxidoreductase</keyword>
<evidence type="ECO:0000256" key="4">
    <source>
        <dbReference type="ARBA" id="ARBA00022857"/>
    </source>
</evidence>
<keyword evidence="2" id="KW-0732">Signal</keyword>
<feature type="domain" description="Amine oxidase" evidence="6">
    <location>
        <begin position="14"/>
        <end position="279"/>
    </location>
</feature>
<dbReference type="AlphaFoldDB" id="A0A7W9HEQ0"/>